<evidence type="ECO:0000256" key="1">
    <source>
        <dbReference type="SAM" id="MobiDB-lite"/>
    </source>
</evidence>
<dbReference type="EMBL" id="FNCC01000007">
    <property type="protein sequence ID" value="SDG32622.1"/>
    <property type="molecule type" value="Genomic_DNA"/>
</dbReference>
<dbReference type="STRING" id="200378.SAMN05216553_107143"/>
<dbReference type="Proteomes" id="UP000199623">
    <property type="component" value="Unassembled WGS sequence"/>
</dbReference>
<protein>
    <submittedName>
        <fullName evidence="3">Putative adhesin</fullName>
    </submittedName>
</protein>
<name>A0A1G7TBY4_9PSEU</name>
<evidence type="ECO:0000313" key="3">
    <source>
        <dbReference type="EMBL" id="SDG32622.1"/>
    </source>
</evidence>
<dbReference type="InterPro" id="IPR025164">
    <property type="entry name" value="Toastrack_DUF4097"/>
</dbReference>
<sequence length="321" mass="32145">MEREHELRLAGPRMGAGVTGMSEPSGPESSGVVRQQSFELAGVAEIDISLLSGRVQVHLTDEPGVHVEVRHDPAAGNTWTEGLSSVLSWVSGQFGTDRPAPAAGPEEAVREARVELLGNRLRIESSKALPLRAVPLSVVVKAPAGSHVSSRTGAADVTVTGSAGRLDLNTGTGGISADRATGEAKVNSGAGTVRLGTMLGALKAKTGGGDVEVSSVGGTSTLITGTGDVWLGAVQGNVQVRTGSGDLTVADAASGEIHLGTGSGHIRVGIRQGTLARVDLVSTSGTARSELDVSAEPLGDATLSVTGRTGSGDAVVAAAAS</sequence>
<feature type="region of interest" description="Disordered" evidence="1">
    <location>
        <begin position="1"/>
        <end position="32"/>
    </location>
</feature>
<feature type="domain" description="DUF4097" evidence="2">
    <location>
        <begin position="156"/>
        <end position="318"/>
    </location>
</feature>
<feature type="compositionally biased region" description="Low complexity" evidence="1">
    <location>
        <begin position="22"/>
        <end position="32"/>
    </location>
</feature>
<accession>A0A1G7TBY4</accession>
<organism evidence="3 4">
    <name type="scientific">Lentzea fradiae</name>
    <dbReference type="NCBI Taxonomy" id="200378"/>
    <lineage>
        <taxon>Bacteria</taxon>
        <taxon>Bacillati</taxon>
        <taxon>Actinomycetota</taxon>
        <taxon>Actinomycetes</taxon>
        <taxon>Pseudonocardiales</taxon>
        <taxon>Pseudonocardiaceae</taxon>
        <taxon>Lentzea</taxon>
    </lineage>
</organism>
<keyword evidence="4" id="KW-1185">Reference proteome</keyword>
<reference evidence="4" key="1">
    <citation type="submission" date="2016-10" db="EMBL/GenBank/DDBJ databases">
        <authorList>
            <person name="Varghese N."/>
            <person name="Submissions S."/>
        </authorList>
    </citation>
    <scope>NUCLEOTIDE SEQUENCE [LARGE SCALE GENOMIC DNA]</scope>
    <source>
        <strain evidence="4">CGMCC 4.3506</strain>
    </source>
</reference>
<dbReference type="Gene3D" id="2.160.20.120">
    <property type="match status" value="1"/>
</dbReference>
<gene>
    <name evidence="3" type="ORF">SAMN05216553_107143</name>
</gene>
<evidence type="ECO:0000259" key="2">
    <source>
        <dbReference type="Pfam" id="PF13349"/>
    </source>
</evidence>
<dbReference type="Pfam" id="PF13349">
    <property type="entry name" value="DUF4097"/>
    <property type="match status" value="1"/>
</dbReference>
<proteinExistence type="predicted"/>
<evidence type="ECO:0000313" key="4">
    <source>
        <dbReference type="Proteomes" id="UP000199623"/>
    </source>
</evidence>
<dbReference type="AlphaFoldDB" id="A0A1G7TBY4"/>